<name>A0ABR8D9N5_9NOST</name>
<accession>A0ABR8D9N5</accession>
<sequence length="71" mass="8198">MNREEHLAWAKSRALYYLNEGNIDMAVISFTSDMRKHGELKRHPGIELLTMAHLGSNLNIKFARKLINDCN</sequence>
<dbReference type="Proteomes" id="UP000661112">
    <property type="component" value="Unassembled WGS sequence"/>
</dbReference>
<reference evidence="1 2" key="1">
    <citation type="journal article" date="2020" name="ISME J.">
        <title>Comparative genomics reveals insights into cyanobacterial evolution and habitat adaptation.</title>
        <authorList>
            <person name="Chen M.Y."/>
            <person name="Teng W.K."/>
            <person name="Zhao L."/>
            <person name="Hu C.X."/>
            <person name="Zhou Y.K."/>
            <person name="Han B.P."/>
            <person name="Song L.R."/>
            <person name="Shu W.S."/>
        </authorList>
    </citation>
    <scope>NUCLEOTIDE SEQUENCE [LARGE SCALE GENOMIC DNA]</scope>
    <source>
        <strain evidence="1 2">FACHB-119</strain>
    </source>
</reference>
<dbReference type="EMBL" id="JACJSG010000031">
    <property type="protein sequence ID" value="MBD2503143.1"/>
    <property type="molecule type" value="Genomic_DNA"/>
</dbReference>
<evidence type="ECO:0000313" key="2">
    <source>
        <dbReference type="Proteomes" id="UP000661112"/>
    </source>
</evidence>
<protein>
    <submittedName>
        <fullName evidence="1">Uncharacterized protein</fullName>
    </submittedName>
</protein>
<evidence type="ECO:0000313" key="1">
    <source>
        <dbReference type="EMBL" id="MBD2503143.1"/>
    </source>
</evidence>
<comment type="caution">
    <text evidence="1">The sequence shown here is derived from an EMBL/GenBank/DDBJ whole genome shotgun (WGS) entry which is preliminary data.</text>
</comment>
<dbReference type="RefSeq" id="WP_190476008.1">
    <property type="nucleotide sequence ID" value="NZ_JACJSG010000031.1"/>
</dbReference>
<keyword evidence="2" id="KW-1185">Reference proteome</keyword>
<gene>
    <name evidence="1" type="ORF">H6G83_21480</name>
</gene>
<proteinExistence type="predicted"/>
<organism evidence="1 2">
    <name type="scientific">Anabaena azotica FACHB-119</name>
    <dbReference type="NCBI Taxonomy" id="947527"/>
    <lineage>
        <taxon>Bacteria</taxon>
        <taxon>Bacillati</taxon>
        <taxon>Cyanobacteriota</taxon>
        <taxon>Cyanophyceae</taxon>
        <taxon>Nostocales</taxon>
        <taxon>Nostocaceae</taxon>
        <taxon>Anabaena</taxon>
        <taxon>Anabaena azotica</taxon>
    </lineage>
</organism>